<dbReference type="Gene3D" id="1.20.120.1630">
    <property type="match status" value="1"/>
</dbReference>
<keyword evidence="1" id="KW-1133">Transmembrane helix</keyword>
<dbReference type="RefSeq" id="XP_001450525.1">
    <property type="nucleotide sequence ID" value="XM_001450488.1"/>
</dbReference>
<keyword evidence="1" id="KW-0472">Membrane</keyword>
<evidence type="ECO:0000313" key="2">
    <source>
        <dbReference type="EMBL" id="CAK83128.1"/>
    </source>
</evidence>
<dbReference type="HOGENOM" id="CLU_043418_3_1_1"/>
<dbReference type="Pfam" id="PF06966">
    <property type="entry name" value="DUF1295"/>
    <property type="match status" value="1"/>
</dbReference>
<accession>A0DJB1</accession>
<dbReference type="GeneID" id="5036336"/>
<evidence type="ECO:0000313" key="3">
    <source>
        <dbReference type="Proteomes" id="UP000000600"/>
    </source>
</evidence>
<evidence type="ECO:0000256" key="1">
    <source>
        <dbReference type="SAM" id="Phobius"/>
    </source>
</evidence>
<dbReference type="EMBL" id="CT868463">
    <property type="protein sequence ID" value="CAK83128.1"/>
    <property type="molecule type" value="Genomic_DNA"/>
</dbReference>
<name>A0DJB1_PARTE</name>
<gene>
    <name evidence="2" type="ORF">GSPATT00017472001</name>
</gene>
<dbReference type="GO" id="GO:0016020">
    <property type="term" value="C:membrane"/>
    <property type="evidence" value="ECO:0000318"/>
    <property type="project" value="GO_Central"/>
</dbReference>
<dbReference type="KEGG" id="ptm:GSPATT00017472001"/>
<feature type="transmembrane region" description="Helical" evidence="1">
    <location>
        <begin position="231"/>
        <end position="248"/>
    </location>
</feature>
<feature type="transmembrane region" description="Helical" evidence="1">
    <location>
        <begin position="152"/>
        <end position="171"/>
    </location>
</feature>
<dbReference type="AlphaFoldDB" id="A0DJB1"/>
<feature type="transmembrane region" description="Helical" evidence="1">
    <location>
        <begin position="114"/>
        <end position="136"/>
    </location>
</feature>
<dbReference type="Proteomes" id="UP000000600">
    <property type="component" value="Unassembled WGS sequence"/>
</dbReference>
<dbReference type="InterPro" id="IPR010721">
    <property type="entry name" value="UstE-like"/>
</dbReference>
<feature type="transmembrane region" description="Helical" evidence="1">
    <location>
        <begin position="12"/>
        <end position="28"/>
    </location>
</feature>
<dbReference type="PANTHER" id="PTHR32251:SF15">
    <property type="entry name" value="3-OXO-5-ALPHA-STEROID 4-DEHYDROGENASE (DUF1295)"/>
    <property type="match status" value="1"/>
</dbReference>
<organism evidence="2 3">
    <name type="scientific">Paramecium tetraurelia</name>
    <dbReference type="NCBI Taxonomy" id="5888"/>
    <lineage>
        <taxon>Eukaryota</taxon>
        <taxon>Sar</taxon>
        <taxon>Alveolata</taxon>
        <taxon>Ciliophora</taxon>
        <taxon>Intramacronucleata</taxon>
        <taxon>Oligohymenophorea</taxon>
        <taxon>Peniculida</taxon>
        <taxon>Parameciidae</taxon>
        <taxon>Paramecium</taxon>
    </lineage>
</organism>
<reference evidence="2 3" key="1">
    <citation type="journal article" date="2006" name="Nature">
        <title>Global trends of whole-genome duplications revealed by the ciliate Paramecium tetraurelia.</title>
        <authorList>
            <consortium name="Genoscope"/>
            <person name="Aury J.-M."/>
            <person name="Jaillon O."/>
            <person name="Duret L."/>
            <person name="Noel B."/>
            <person name="Jubin C."/>
            <person name="Porcel B.M."/>
            <person name="Segurens B."/>
            <person name="Daubin V."/>
            <person name="Anthouard V."/>
            <person name="Aiach N."/>
            <person name="Arnaiz O."/>
            <person name="Billaut A."/>
            <person name="Beisson J."/>
            <person name="Blanc I."/>
            <person name="Bouhouche K."/>
            <person name="Camara F."/>
            <person name="Duharcourt S."/>
            <person name="Guigo R."/>
            <person name="Gogendeau D."/>
            <person name="Katinka M."/>
            <person name="Keller A.-M."/>
            <person name="Kissmehl R."/>
            <person name="Klotz C."/>
            <person name="Koll F."/>
            <person name="Le Moue A."/>
            <person name="Lepere C."/>
            <person name="Malinsky S."/>
            <person name="Nowacki M."/>
            <person name="Nowak J.K."/>
            <person name="Plattner H."/>
            <person name="Poulain J."/>
            <person name="Ruiz F."/>
            <person name="Serrano V."/>
            <person name="Zagulski M."/>
            <person name="Dessen P."/>
            <person name="Betermier M."/>
            <person name="Weissenbach J."/>
            <person name="Scarpelli C."/>
            <person name="Schachter V."/>
            <person name="Sperling L."/>
            <person name="Meyer E."/>
            <person name="Cohen J."/>
            <person name="Wincker P."/>
        </authorList>
    </citation>
    <scope>NUCLEOTIDE SEQUENCE [LARGE SCALE GENOMIC DNA]</scope>
    <source>
        <strain evidence="2 3">Stock d4-2</strain>
    </source>
</reference>
<dbReference type="OrthoDB" id="201504at2759"/>
<dbReference type="OMA" id="FQGLQIM"/>
<dbReference type="InParanoid" id="A0DJB1"/>
<dbReference type="PANTHER" id="PTHR32251">
    <property type="entry name" value="3-OXO-5-ALPHA-STEROID 4-DEHYDROGENASE"/>
    <property type="match status" value="1"/>
</dbReference>
<keyword evidence="3" id="KW-1185">Reference proteome</keyword>
<keyword evidence="1" id="KW-0812">Transmembrane</keyword>
<sequence length="273" mass="31765">MMIDFVDVALNWALPAILLDQILFFIIYKIAGDQICIVDVAYPTSHLVAGIIYCIFSDIPLPSKIIITILLVLWSMRLAGFVFIYRVLGGYKDERFENIFNEFNNERLKKNMMVMIQFLFQGIFIFVTSIPLYFLFQNNLTWKSENFQGLQIMNYIALSIIPFSICLEAIADIQLEQFKKLQQQDLIPKTEIMETGFWKKSRHPNLFFDLITWTCFGLSAIYDGISVCSLIGPIILFCAMEFVTVPITEAHMKKKRGETYDQYVLRTNKFLIF</sequence>
<proteinExistence type="predicted"/>
<evidence type="ECO:0008006" key="4">
    <source>
        <dbReference type="Google" id="ProtNLM"/>
    </source>
</evidence>
<dbReference type="eggNOG" id="KOG4650">
    <property type="taxonomic scope" value="Eukaryota"/>
</dbReference>
<feature type="transmembrane region" description="Helical" evidence="1">
    <location>
        <begin position="40"/>
        <end position="59"/>
    </location>
</feature>
<protein>
    <recommendedName>
        <fullName evidence="4">Steroid 5-alpha reductase C-terminal domain-containing protein</fullName>
    </recommendedName>
</protein>
<feature type="transmembrane region" description="Helical" evidence="1">
    <location>
        <begin position="65"/>
        <end position="88"/>
    </location>
</feature>